<evidence type="ECO:0000313" key="5">
    <source>
        <dbReference type="EMBL" id="CAE0232123.1"/>
    </source>
</evidence>
<evidence type="ECO:0000256" key="1">
    <source>
        <dbReference type="ARBA" id="ARBA00022723"/>
    </source>
</evidence>
<keyword evidence="2" id="KW-0863">Zinc-finger</keyword>
<reference evidence="5" key="1">
    <citation type="submission" date="2021-01" db="EMBL/GenBank/DDBJ databases">
        <authorList>
            <person name="Corre E."/>
            <person name="Pelletier E."/>
            <person name="Niang G."/>
            <person name="Scheremetjew M."/>
            <person name="Finn R."/>
            <person name="Kale V."/>
            <person name="Holt S."/>
            <person name="Cochrane G."/>
            <person name="Meng A."/>
            <person name="Brown T."/>
            <person name="Cohen L."/>
        </authorList>
    </citation>
    <scope>NUCLEOTIDE SEQUENCE</scope>
    <source>
        <strain evidence="5">Ras09</strain>
    </source>
</reference>
<keyword evidence="3" id="KW-0862">Zinc</keyword>
<dbReference type="AlphaFoldDB" id="A0A7S3FVU8"/>
<feature type="domain" description="RanBP2-type" evidence="4">
    <location>
        <begin position="42"/>
        <end position="63"/>
    </location>
</feature>
<evidence type="ECO:0000256" key="3">
    <source>
        <dbReference type="ARBA" id="ARBA00022833"/>
    </source>
</evidence>
<dbReference type="GO" id="GO:0008270">
    <property type="term" value="F:zinc ion binding"/>
    <property type="evidence" value="ECO:0007669"/>
    <property type="project" value="UniProtKB-KW"/>
</dbReference>
<keyword evidence="1" id="KW-0479">Metal-binding</keyword>
<evidence type="ECO:0000256" key="2">
    <source>
        <dbReference type="ARBA" id="ARBA00022771"/>
    </source>
</evidence>
<protein>
    <recommendedName>
        <fullName evidence="4">RanBP2-type domain-containing protein</fullName>
    </recommendedName>
</protein>
<evidence type="ECO:0000259" key="4">
    <source>
        <dbReference type="PROSITE" id="PS01358"/>
    </source>
</evidence>
<sequence length="166" mass="19976">MMVCASCKSEGNLYLFDKRCFMCYEENPYYEKYWKKLSKQHWFCENEDCESLNLLPSTECRNCFVESEGANSQLKDLKLDYLVKQRMSKQLMNFASSFVEKEHQEKRQKRLQRLGTAPKQETHWRCSDPNCLRLHEDDEREEMWGIVHRHPPVRRLDLLASEKNKV</sequence>
<dbReference type="EMBL" id="HBIA01007653">
    <property type="protein sequence ID" value="CAE0232123.1"/>
    <property type="molecule type" value="Transcribed_RNA"/>
</dbReference>
<proteinExistence type="predicted"/>
<name>A0A7S3FVU8_9SPIT</name>
<accession>A0A7S3FVU8</accession>
<gene>
    <name evidence="5" type="ORF">SRAS04492_LOCUS3921</name>
</gene>
<dbReference type="InterPro" id="IPR001876">
    <property type="entry name" value="Znf_RanBP2"/>
</dbReference>
<organism evidence="5">
    <name type="scientific">Strombidium rassoulzadegani</name>
    <dbReference type="NCBI Taxonomy" id="1082188"/>
    <lineage>
        <taxon>Eukaryota</taxon>
        <taxon>Sar</taxon>
        <taxon>Alveolata</taxon>
        <taxon>Ciliophora</taxon>
        <taxon>Intramacronucleata</taxon>
        <taxon>Spirotrichea</taxon>
        <taxon>Oligotrichia</taxon>
        <taxon>Strombidiidae</taxon>
        <taxon>Strombidium</taxon>
    </lineage>
</organism>
<dbReference type="PROSITE" id="PS01358">
    <property type="entry name" value="ZF_RANBP2_1"/>
    <property type="match status" value="1"/>
</dbReference>